<evidence type="ECO:0000313" key="1">
    <source>
        <dbReference type="EMBL" id="MCE3052392.1"/>
    </source>
</evidence>
<accession>A0ABS8WQQ5</accession>
<reference evidence="1 2" key="1">
    <citation type="journal article" date="2021" name="BMC Genomics">
        <title>Datura genome reveals duplications of psychoactive alkaloid biosynthetic genes and high mutation rate following tissue culture.</title>
        <authorList>
            <person name="Rajewski A."/>
            <person name="Carter-House D."/>
            <person name="Stajich J."/>
            <person name="Litt A."/>
        </authorList>
    </citation>
    <scope>NUCLEOTIDE SEQUENCE [LARGE SCALE GENOMIC DNA]</scope>
    <source>
        <strain evidence="1">AR-01</strain>
    </source>
</reference>
<protein>
    <submittedName>
        <fullName evidence="1">Uncharacterized protein</fullName>
    </submittedName>
</protein>
<feature type="non-terminal residue" evidence="1">
    <location>
        <position position="72"/>
    </location>
</feature>
<sequence>MGLHEEGRSEWHGFCGEFADDGVTDGDLVGGCAEGEEGREKRVGGLRLGRHKGGWECVAAAKTGFASITGGY</sequence>
<proteinExistence type="predicted"/>
<gene>
    <name evidence="1" type="ORF">HAX54_052500</name>
</gene>
<keyword evidence="2" id="KW-1185">Reference proteome</keyword>
<name>A0ABS8WQQ5_DATST</name>
<organism evidence="1 2">
    <name type="scientific">Datura stramonium</name>
    <name type="common">Jimsonweed</name>
    <name type="synonym">Common thornapple</name>
    <dbReference type="NCBI Taxonomy" id="4076"/>
    <lineage>
        <taxon>Eukaryota</taxon>
        <taxon>Viridiplantae</taxon>
        <taxon>Streptophyta</taxon>
        <taxon>Embryophyta</taxon>
        <taxon>Tracheophyta</taxon>
        <taxon>Spermatophyta</taxon>
        <taxon>Magnoliopsida</taxon>
        <taxon>eudicotyledons</taxon>
        <taxon>Gunneridae</taxon>
        <taxon>Pentapetalae</taxon>
        <taxon>asterids</taxon>
        <taxon>lamiids</taxon>
        <taxon>Solanales</taxon>
        <taxon>Solanaceae</taxon>
        <taxon>Solanoideae</taxon>
        <taxon>Datureae</taxon>
        <taxon>Datura</taxon>
    </lineage>
</organism>
<evidence type="ECO:0000313" key="2">
    <source>
        <dbReference type="Proteomes" id="UP000823775"/>
    </source>
</evidence>
<dbReference type="Proteomes" id="UP000823775">
    <property type="component" value="Unassembled WGS sequence"/>
</dbReference>
<comment type="caution">
    <text evidence="1">The sequence shown here is derived from an EMBL/GenBank/DDBJ whole genome shotgun (WGS) entry which is preliminary data.</text>
</comment>
<dbReference type="EMBL" id="JACEIK010009532">
    <property type="protein sequence ID" value="MCE3052392.1"/>
    <property type="molecule type" value="Genomic_DNA"/>
</dbReference>